<keyword evidence="3" id="KW-1185">Reference proteome</keyword>
<accession>A0AA39EXD5</accession>
<dbReference type="Proteomes" id="UP001168972">
    <property type="component" value="Unassembled WGS sequence"/>
</dbReference>
<dbReference type="InterPro" id="IPR044822">
    <property type="entry name" value="Myb_DNA-bind_4"/>
</dbReference>
<evidence type="ECO:0000313" key="2">
    <source>
        <dbReference type="EMBL" id="KAK0156826.1"/>
    </source>
</evidence>
<dbReference type="PANTHER" id="PTHR47595:SF1">
    <property type="entry name" value="MYB_SANT-LIKE DNA-BINDING DOMAIN-CONTAINING PROTEIN"/>
    <property type="match status" value="1"/>
</dbReference>
<feature type="domain" description="Myb/SANT-like DNA-binding" evidence="1">
    <location>
        <begin position="2"/>
        <end position="87"/>
    </location>
</feature>
<sequence>VLILIATYKEHQLEFLEENACKTEVWSNIVNDMTTTLAEHGLPVIDEKKCKTKMDALKRHYKSVKDSQKNSGNSKITWSYYDEMQELFGEQPWVQPLSTAGSDVPNKIEADIKSPPSKRQKSLSYFCDQLAEDRKNREKLREQHHQEKIAVMNKLTDVVAQLIEKKN</sequence>
<reference evidence="2" key="2">
    <citation type="submission" date="2023-03" db="EMBL/GenBank/DDBJ databases">
        <authorList>
            <person name="Inwood S.N."/>
            <person name="Skelly J.G."/>
            <person name="Guhlin J."/>
            <person name="Harrop T.W.R."/>
            <person name="Goldson S.G."/>
            <person name="Dearden P.K."/>
        </authorList>
    </citation>
    <scope>NUCLEOTIDE SEQUENCE</scope>
    <source>
        <strain evidence="2">Lincoln</strain>
        <tissue evidence="2">Whole body</tissue>
    </source>
</reference>
<name>A0AA39EXD5_MICHY</name>
<evidence type="ECO:0000313" key="3">
    <source>
        <dbReference type="Proteomes" id="UP001168972"/>
    </source>
</evidence>
<dbReference type="EMBL" id="JAQQBR010002991">
    <property type="protein sequence ID" value="KAK0156826.1"/>
    <property type="molecule type" value="Genomic_DNA"/>
</dbReference>
<comment type="caution">
    <text evidence="2">The sequence shown here is derived from an EMBL/GenBank/DDBJ whole genome shotgun (WGS) entry which is preliminary data.</text>
</comment>
<proteinExistence type="predicted"/>
<evidence type="ECO:0000259" key="1">
    <source>
        <dbReference type="Pfam" id="PF13837"/>
    </source>
</evidence>
<dbReference type="Gene3D" id="1.10.10.60">
    <property type="entry name" value="Homeodomain-like"/>
    <property type="match status" value="1"/>
</dbReference>
<organism evidence="2 3">
    <name type="scientific">Microctonus hyperodae</name>
    <name type="common">Parasitoid wasp</name>
    <dbReference type="NCBI Taxonomy" id="165561"/>
    <lineage>
        <taxon>Eukaryota</taxon>
        <taxon>Metazoa</taxon>
        <taxon>Ecdysozoa</taxon>
        <taxon>Arthropoda</taxon>
        <taxon>Hexapoda</taxon>
        <taxon>Insecta</taxon>
        <taxon>Pterygota</taxon>
        <taxon>Neoptera</taxon>
        <taxon>Endopterygota</taxon>
        <taxon>Hymenoptera</taxon>
        <taxon>Apocrita</taxon>
        <taxon>Ichneumonoidea</taxon>
        <taxon>Braconidae</taxon>
        <taxon>Euphorinae</taxon>
        <taxon>Microctonus</taxon>
    </lineage>
</organism>
<dbReference type="PANTHER" id="PTHR47595">
    <property type="entry name" value="HEAT SHOCK 70 KDA PROTEIN 14"/>
    <property type="match status" value="1"/>
</dbReference>
<reference evidence="2" key="1">
    <citation type="journal article" date="2023" name="bioRxiv">
        <title>Scaffold-level genome assemblies of two parasitoid biocontrol wasps reveal the parthenogenesis mechanism and an associated novel virus.</title>
        <authorList>
            <person name="Inwood S."/>
            <person name="Skelly J."/>
            <person name="Guhlin J."/>
            <person name="Harrop T."/>
            <person name="Goldson S."/>
            <person name="Dearden P."/>
        </authorList>
    </citation>
    <scope>NUCLEOTIDE SEQUENCE</scope>
    <source>
        <strain evidence="2">Lincoln</strain>
        <tissue evidence="2">Whole body</tissue>
    </source>
</reference>
<dbReference type="AlphaFoldDB" id="A0AA39EXD5"/>
<feature type="non-terminal residue" evidence="2">
    <location>
        <position position="1"/>
    </location>
</feature>
<gene>
    <name evidence="2" type="ORF">PV327_011589</name>
</gene>
<protein>
    <recommendedName>
        <fullName evidence="1">Myb/SANT-like DNA-binding domain-containing protein</fullName>
    </recommendedName>
</protein>
<dbReference type="Pfam" id="PF13837">
    <property type="entry name" value="Myb_DNA-bind_4"/>
    <property type="match status" value="1"/>
</dbReference>